<dbReference type="InterPro" id="IPR000362">
    <property type="entry name" value="Fumarate_lyase_fam"/>
</dbReference>
<comment type="pathway">
    <text evidence="1 5">Amino-acid biosynthesis; L-arginine biosynthesis; L-arginine from L-ornithine and carbamoyl phosphate: step 3/3.</text>
</comment>
<sequence length="465" mass="53386">MDLYKGRFNNKTSNLAHEFNSSITVDYKLYKYDIMGSKVHAKMLEKCGIISKSDYKKIKEGLDSILEDIQNGVLEFSIESEDIHMFVEEQLTKRIGEAGKKLHTARSRNDQVALDIKLYIRDKTKKSIGLLLELEKTIIRLAKDNLNTIMPGYTHLQIAQPVTYAHNIMAYAQMILRDIKRLDDSLKSLDASPLGSCALAATTYPIDREFTARELGFTKPTLNSMDSVSDRDHVIEFINILAMSSMHFSRLAEEMIIYSSQEFRFIEIADEYSSGSSIMPQKKNPDMAELIRAKAARLNSNLIGILTVLKATPLSYNKDLQEDKYYLFDSFENFEITVKILIGMLSTLKVNKNRMLEMAHKGYINATDTADYLVKKGLAFRDAYYITGSIVNYAIENDLSLNEINLETYKNFSEVFDEDYYQYIDLKFILEERDVFGGPSPNRVKEQIKLTEQELKAFKIHNHLE</sequence>
<evidence type="ECO:0000313" key="8">
    <source>
        <dbReference type="EMBL" id="MET3618106.1"/>
    </source>
</evidence>
<keyword evidence="9" id="KW-1185">Reference proteome</keyword>
<dbReference type="GO" id="GO:0004056">
    <property type="term" value="F:argininosuccinate lyase activity"/>
    <property type="evidence" value="ECO:0007669"/>
    <property type="project" value="UniProtKB-EC"/>
</dbReference>
<comment type="similarity">
    <text evidence="5">Belongs to the lyase 1 family. Argininosuccinate lyase subfamily.</text>
</comment>
<dbReference type="Pfam" id="PF14698">
    <property type="entry name" value="ASL_C2"/>
    <property type="match status" value="1"/>
</dbReference>
<evidence type="ECO:0000256" key="4">
    <source>
        <dbReference type="ARBA" id="ARBA00023239"/>
    </source>
</evidence>
<evidence type="ECO:0000256" key="5">
    <source>
        <dbReference type="HAMAP-Rule" id="MF_00006"/>
    </source>
</evidence>
<keyword evidence="3 5" id="KW-0055">Arginine biosynthesis</keyword>
<dbReference type="Gene3D" id="1.20.200.10">
    <property type="entry name" value="Fumarase/aspartase (Central domain)"/>
    <property type="match status" value="1"/>
</dbReference>
<evidence type="ECO:0000256" key="3">
    <source>
        <dbReference type="ARBA" id="ARBA00022571"/>
    </source>
</evidence>
<dbReference type="Gene3D" id="1.10.40.30">
    <property type="entry name" value="Fumarase/aspartase (C-terminal domain)"/>
    <property type="match status" value="1"/>
</dbReference>
<dbReference type="PROSITE" id="PS00163">
    <property type="entry name" value="FUMARATE_LYASES"/>
    <property type="match status" value="1"/>
</dbReference>
<gene>
    <name evidence="5" type="primary">argH</name>
    <name evidence="8" type="ORF">ABID14_001741</name>
</gene>
<dbReference type="Gene3D" id="1.10.275.10">
    <property type="entry name" value="Fumarase/aspartase (N-terminal domain)"/>
    <property type="match status" value="1"/>
</dbReference>
<keyword evidence="5" id="KW-0028">Amino-acid biosynthesis</keyword>
<keyword evidence="5" id="KW-0963">Cytoplasm</keyword>
<dbReference type="RefSeq" id="WP_354369141.1">
    <property type="nucleotide sequence ID" value="NZ_JBEPMA010000015.1"/>
</dbReference>
<name>A0ABV2JBF7_9FIRM</name>
<dbReference type="EC" id="4.3.2.1" evidence="2 5"/>
<evidence type="ECO:0000256" key="1">
    <source>
        <dbReference type="ARBA" id="ARBA00004941"/>
    </source>
</evidence>
<dbReference type="InterPro" id="IPR029419">
    <property type="entry name" value="Arg_succ_lyase_C"/>
</dbReference>
<dbReference type="InterPro" id="IPR008948">
    <property type="entry name" value="L-Aspartase-like"/>
</dbReference>
<dbReference type="PRINTS" id="PR00145">
    <property type="entry name" value="ARGSUCLYASE"/>
</dbReference>
<dbReference type="NCBIfam" id="TIGR00838">
    <property type="entry name" value="argH"/>
    <property type="match status" value="1"/>
</dbReference>
<reference evidence="8 9" key="1">
    <citation type="submission" date="2024-06" db="EMBL/GenBank/DDBJ databases">
        <title>Genomic Encyclopedia of Type Strains, Phase IV (KMG-IV): sequencing the most valuable type-strain genomes for metagenomic binning, comparative biology and taxonomic classification.</title>
        <authorList>
            <person name="Goeker M."/>
        </authorList>
    </citation>
    <scope>NUCLEOTIDE SEQUENCE [LARGE SCALE GENOMIC DNA]</scope>
    <source>
        <strain evidence="8 9">DSM 21460</strain>
    </source>
</reference>
<dbReference type="InterPro" id="IPR024083">
    <property type="entry name" value="Fumarase/histidase_N"/>
</dbReference>
<dbReference type="CDD" id="cd01359">
    <property type="entry name" value="Argininosuccinate_lyase"/>
    <property type="match status" value="1"/>
</dbReference>
<comment type="subcellular location">
    <subcellularLocation>
        <location evidence="5">Cytoplasm</location>
    </subcellularLocation>
</comment>
<dbReference type="EMBL" id="JBEPMA010000015">
    <property type="protein sequence ID" value="MET3618106.1"/>
    <property type="molecule type" value="Genomic_DNA"/>
</dbReference>
<dbReference type="PANTHER" id="PTHR43814">
    <property type="entry name" value="ARGININOSUCCINATE LYASE"/>
    <property type="match status" value="1"/>
</dbReference>
<dbReference type="SUPFAM" id="SSF48557">
    <property type="entry name" value="L-aspartase-like"/>
    <property type="match status" value="1"/>
</dbReference>
<comment type="catalytic activity">
    <reaction evidence="5">
        <text>2-(N(omega)-L-arginino)succinate = fumarate + L-arginine</text>
        <dbReference type="Rhea" id="RHEA:24020"/>
        <dbReference type="ChEBI" id="CHEBI:29806"/>
        <dbReference type="ChEBI" id="CHEBI:32682"/>
        <dbReference type="ChEBI" id="CHEBI:57472"/>
        <dbReference type="EC" id="4.3.2.1"/>
    </reaction>
</comment>
<dbReference type="InterPro" id="IPR022761">
    <property type="entry name" value="Fumarate_lyase_N"/>
</dbReference>
<feature type="domain" description="Argininosuccinate lyase C-terminal" evidence="7">
    <location>
        <begin position="363"/>
        <end position="427"/>
    </location>
</feature>
<dbReference type="HAMAP" id="MF_00006">
    <property type="entry name" value="Arg_succ_lyase"/>
    <property type="match status" value="1"/>
</dbReference>
<dbReference type="PANTHER" id="PTHR43814:SF1">
    <property type="entry name" value="ARGININOSUCCINATE LYASE"/>
    <property type="match status" value="1"/>
</dbReference>
<dbReference type="InterPro" id="IPR009049">
    <property type="entry name" value="Argininosuccinate_lyase"/>
</dbReference>
<comment type="caution">
    <text evidence="8">The sequence shown here is derived from an EMBL/GenBank/DDBJ whole genome shotgun (WGS) entry which is preliminary data.</text>
</comment>
<dbReference type="Proteomes" id="UP001549162">
    <property type="component" value="Unassembled WGS sequence"/>
</dbReference>
<proteinExistence type="inferred from homology"/>
<feature type="domain" description="Fumarate lyase N-terminal" evidence="6">
    <location>
        <begin position="6"/>
        <end position="297"/>
    </location>
</feature>
<organism evidence="8 9">
    <name type="scientific">Peptoniphilus olsenii</name>
    <dbReference type="NCBI Taxonomy" id="411570"/>
    <lineage>
        <taxon>Bacteria</taxon>
        <taxon>Bacillati</taxon>
        <taxon>Bacillota</taxon>
        <taxon>Tissierellia</taxon>
        <taxon>Tissierellales</taxon>
        <taxon>Peptoniphilaceae</taxon>
        <taxon>Peptoniphilus</taxon>
    </lineage>
</organism>
<dbReference type="Pfam" id="PF00206">
    <property type="entry name" value="Lyase_1"/>
    <property type="match status" value="1"/>
</dbReference>
<accession>A0ABV2JBF7</accession>
<evidence type="ECO:0000313" key="9">
    <source>
        <dbReference type="Proteomes" id="UP001549162"/>
    </source>
</evidence>
<evidence type="ECO:0000256" key="2">
    <source>
        <dbReference type="ARBA" id="ARBA00012338"/>
    </source>
</evidence>
<evidence type="ECO:0000259" key="6">
    <source>
        <dbReference type="Pfam" id="PF00206"/>
    </source>
</evidence>
<evidence type="ECO:0000259" key="7">
    <source>
        <dbReference type="Pfam" id="PF14698"/>
    </source>
</evidence>
<dbReference type="PRINTS" id="PR00149">
    <property type="entry name" value="FUMRATELYASE"/>
</dbReference>
<keyword evidence="4 5" id="KW-0456">Lyase</keyword>
<protein>
    <recommendedName>
        <fullName evidence="2 5">Argininosuccinate lyase</fullName>
        <shortName evidence="5">ASAL</shortName>
        <ecNumber evidence="2 5">4.3.2.1</ecNumber>
    </recommendedName>
    <alternativeName>
        <fullName evidence="5">Arginosuccinase</fullName>
    </alternativeName>
</protein>
<dbReference type="InterPro" id="IPR020557">
    <property type="entry name" value="Fumarate_lyase_CS"/>
</dbReference>